<dbReference type="InterPro" id="IPR010541">
    <property type="entry name" value="Prp3_C"/>
</dbReference>
<dbReference type="InterPro" id="IPR027104">
    <property type="entry name" value="Prp3"/>
</dbReference>
<dbReference type="Pfam" id="PF08572">
    <property type="entry name" value="PRP3"/>
    <property type="match status" value="1"/>
</dbReference>
<evidence type="ECO:0000313" key="8">
    <source>
        <dbReference type="EMBL" id="PWI66737.1"/>
    </source>
</evidence>
<comment type="caution">
    <text evidence="8">The sequence shown here is derived from an EMBL/GenBank/DDBJ whole genome shotgun (WGS) entry which is preliminary data.</text>
</comment>
<keyword evidence="3" id="KW-0508">mRNA splicing</keyword>
<accession>A0A2U3DWW9</accession>
<evidence type="ECO:0000259" key="7">
    <source>
        <dbReference type="Pfam" id="PF08572"/>
    </source>
</evidence>
<name>A0A2U3DWW9_PURLI</name>
<dbReference type="EMBL" id="LCWV01000023">
    <property type="protein sequence ID" value="PWI66737.1"/>
    <property type="molecule type" value="Genomic_DNA"/>
</dbReference>
<sequence length="487" mass="54614">MDSPHQPGLGPRRDASSRVQKPESTADKMAALKARVAAAIGTSKAKGGLSVGLHPALEDLGSWKSQTKNTDSPKTPQTPHVEPAKSPRPAMPAGRPGQGKSRDQNPYFDENLALQTTGSRRREPKHLVFNQKGKYIQQASALRRQAALENMKKRIAEQTRKAGIDDDLDVEKNFVVEAPPNIEWWDEGLLDGQSYDDLEDPTKLKILSSDSIVTEYIQHPVALEPPQDRHAPTAKPMYLTSKEQAKIRRQRRMAELKEMQAKIRLGLVPAPPPKVKKGNLMRVLGDGAVKDPTAVEARVNREIAERHEKHVHANEERQLTKDQKQEKVAKNQQKDADKGIHVLVFKISSLANGQHRYKIGVNAEQLGLTGTCIMHPKFNLVIVEGGAWSINKYKKLMLNRIEWTENSPPKSRDDKREAGRDWLKAETEDGSLKDMSLNECKLVFEGEQKARGFRKWGSRVCETDQEARDVLSRSKMDNFWSLAKGLA</sequence>
<evidence type="ECO:0000313" key="9">
    <source>
        <dbReference type="Proteomes" id="UP000245956"/>
    </source>
</evidence>
<feature type="region of interest" description="Disordered" evidence="5">
    <location>
        <begin position="307"/>
        <end position="334"/>
    </location>
</feature>
<gene>
    <name evidence="8" type="ORF">PCL_04875</name>
</gene>
<feature type="compositionally biased region" description="Basic and acidic residues" evidence="5">
    <location>
        <begin position="11"/>
        <end position="26"/>
    </location>
</feature>
<dbReference type="InterPro" id="IPR013881">
    <property type="entry name" value="Pre-mRNA_splic_Prp3_dom"/>
</dbReference>
<evidence type="ECO:0000256" key="1">
    <source>
        <dbReference type="ARBA" id="ARBA00004123"/>
    </source>
</evidence>
<dbReference type="Proteomes" id="UP000245956">
    <property type="component" value="Unassembled WGS sequence"/>
</dbReference>
<keyword evidence="2" id="KW-0507">mRNA processing</keyword>
<feature type="domain" description="Pre-mRNA-splicing factor 3" evidence="7">
    <location>
        <begin position="105"/>
        <end position="320"/>
    </location>
</feature>
<feature type="region of interest" description="Disordered" evidence="5">
    <location>
        <begin position="1"/>
        <end position="30"/>
    </location>
</feature>
<dbReference type="CDD" id="cd24162">
    <property type="entry name" value="Prp3_C"/>
    <property type="match status" value="1"/>
</dbReference>
<keyword evidence="4" id="KW-0539">Nucleus</keyword>
<dbReference type="Pfam" id="PF06544">
    <property type="entry name" value="Prp3_C"/>
    <property type="match status" value="1"/>
</dbReference>
<evidence type="ECO:0000256" key="4">
    <source>
        <dbReference type="ARBA" id="ARBA00023242"/>
    </source>
</evidence>
<reference evidence="8 9" key="1">
    <citation type="journal article" date="2016" name="Front. Microbiol.">
        <title>Genome and transcriptome sequences reveal the specific parasitism of the nematophagous Purpureocillium lilacinum 36-1.</title>
        <authorList>
            <person name="Xie J."/>
            <person name="Li S."/>
            <person name="Mo C."/>
            <person name="Xiao X."/>
            <person name="Peng D."/>
            <person name="Wang G."/>
            <person name="Xiao Y."/>
        </authorList>
    </citation>
    <scope>NUCLEOTIDE SEQUENCE [LARGE SCALE GENOMIC DNA]</scope>
    <source>
        <strain evidence="8 9">36-1</strain>
    </source>
</reference>
<dbReference type="GO" id="GO:0000398">
    <property type="term" value="P:mRNA splicing, via spliceosome"/>
    <property type="evidence" value="ECO:0007669"/>
    <property type="project" value="InterPro"/>
</dbReference>
<dbReference type="AlphaFoldDB" id="A0A2U3DWW9"/>
<dbReference type="PANTHER" id="PTHR14212">
    <property type="entry name" value="U4/U6-ASSOCIATED RNA SPLICING FACTOR-RELATED"/>
    <property type="match status" value="1"/>
</dbReference>
<feature type="domain" description="Small nuclear ribonucleoprotein Prp3 C-terminal" evidence="6">
    <location>
        <begin position="344"/>
        <end position="483"/>
    </location>
</feature>
<feature type="region of interest" description="Disordered" evidence="5">
    <location>
        <begin position="60"/>
        <end position="123"/>
    </location>
</feature>
<dbReference type="PANTHER" id="PTHR14212:SF0">
    <property type="entry name" value="U4_U6 SMALL NUCLEAR RIBONUCLEOPROTEIN PRP3"/>
    <property type="match status" value="1"/>
</dbReference>
<evidence type="ECO:0000256" key="2">
    <source>
        <dbReference type="ARBA" id="ARBA00022664"/>
    </source>
</evidence>
<feature type="compositionally biased region" description="Polar residues" evidence="5">
    <location>
        <begin position="63"/>
        <end position="78"/>
    </location>
</feature>
<proteinExistence type="predicted"/>
<evidence type="ECO:0000256" key="3">
    <source>
        <dbReference type="ARBA" id="ARBA00023187"/>
    </source>
</evidence>
<organism evidence="8 9">
    <name type="scientific">Purpureocillium lilacinum</name>
    <name type="common">Paecilomyces lilacinus</name>
    <dbReference type="NCBI Taxonomy" id="33203"/>
    <lineage>
        <taxon>Eukaryota</taxon>
        <taxon>Fungi</taxon>
        <taxon>Dikarya</taxon>
        <taxon>Ascomycota</taxon>
        <taxon>Pezizomycotina</taxon>
        <taxon>Sordariomycetes</taxon>
        <taxon>Hypocreomycetidae</taxon>
        <taxon>Hypocreales</taxon>
        <taxon>Ophiocordycipitaceae</taxon>
        <taxon>Purpureocillium</taxon>
    </lineage>
</organism>
<protein>
    <submittedName>
        <fullName evidence="8">Uncharacterized protein</fullName>
    </submittedName>
</protein>
<evidence type="ECO:0000259" key="6">
    <source>
        <dbReference type="Pfam" id="PF06544"/>
    </source>
</evidence>
<evidence type="ECO:0000256" key="5">
    <source>
        <dbReference type="SAM" id="MobiDB-lite"/>
    </source>
</evidence>
<dbReference type="GO" id="GO:0046540">
    <property type="term" value="C:U4/U6 x U5 tri-snRNP complex"/>
    <property type="evidence" value="ECO:0007669"/>
    <property type="project" value="InterPro"/>
</dbReference>
<comment type="subcellular location">
    <subcellularLocation>
        <location evidence="1">Nucleus</location>
    </subcellularLocation>
</comment>